<dbReference type="AlphaFoldDB" id="A0A9X1LN61"/>
<dbReference type="EMBL" id="JAGTTM010000001">
    <property type="protein sequence ID" value="MCC2028819.1"/>
    <property type="molecule type" value="Genomic_DNA"/>
</dbReference>
<evidence type="ECO:0000313" key="1">
    <source>
        <dbReference type="EMBL" id="MCC2028819.1"/>
    </source>
</evidence>
<proteinExistence type="predicted"/>
<comment type="caution">
    <text evidence="1">The sequence shown here is derived from an EMBL/GenBank/DDBJ whole genome shotgun (WGS) entry which is preliminary data.</text>
</comment>
<name>A0A9X1LN61_9MICO</name>
<protein>
    <submittedName>
        <fullName evidence="1">Uncharacterized protein</fullName>
    </submittedName>
</protein>
<dbReference type="Proteomes" id="UP001139289">
    <property type="component" value="Unassembled WGS sequence"/>
</dbReference>
<gene>
    <name evidence="1" type="ORF">KEC56_04690</name>
</gene>
<keyword evidence="2" id="KW-1185">Reference proteome</keyword>
<accession>A0A9X1LN61</accession>
<reference evidence="1" key="1">
    <citation type="submission" date="2021-04" db="EMBL/GenBank/DDBJ databases">
        <title>Microbacterium tenobrionis sp. nov. and Microbacterium allomyrinae sp. nov., isolated from larvae of Tenobrio molitor and Allomyrina dichotoma, respectively.</title>
        <authorList>
            <person name="Lee S.D."/>
        </authorList>
    </citation>
    <scope>NUCLEOTIDE SEQUENCE</scope>
    <source>
        <strain evidence="1">YMB-B2</strain>
    </source>
</reference>
<sequence>MALLGRLTPVLVTVVSLIGVVSGYSGPTRRFEFEERPQPGYEEFIREELGLGSWSCTYSPTYDNEWYDDVLCSNGSDSHRPFPQAMDNFVEEGELVDSAAEYEAELNAGG</sequence>
<organism evidence="1 2">
    <name type="scientific">Microbacterium tenebrionis</name>
    <dbReference type="NCBI Taxonomy" id="2830665"/>
    <lineage>
        <taxon>Bacteria</taxon>
        <taxon>Bacillati</taxon>
        <taxon>Actinomycetota</taxon>
        <taxon>Actinomycetes</taxon>
        <taxon>Micrococcales</taxon>
        <taxon>Microbacteriaceae</taxon>
        <taxon>Microbacterium</taxon>
    </lineage>
</organism>
<evidence type="ECO:0000313" key="2">
    <source>
        <dbReference type="Proteomes" id="UP001139289"/>
    </source>
</evidence>
<dbReference type="RefSeq" id="WP_227530018.1">
    <property type="nucleotide sequence ID" value="NZ_JAGTTM010000001.1"/>
</dbReference>